<dbReference type="Proteomes" id="UP001172386">
    <property type="component" value="Unassembled WGS sequence"/>
</dbReference>
<evidence type="ECO:0000313" key="2">
    <source>
        <dbReference type="Proteomes" id="UP001172386"/>
    </source>
</evidence>
<evidence type="ECO:0000313" key="1">
    <source>
        <dbReference type="EMBL" id="KAJ9652130.1"/>
    </source>
</evidence>
<keyword evidence="2" id="KW-1185">Reference proteome</keyword>
<reference evidence="1" key="1">
    <citation type="submission" date="2022-10" db="EMBL/GenBank/DDBJ databases">
        <title>Culturing micro-colonial fungi from biological soil crusts in the Mojave desert and describing Neophaeococcomyces mojavensis, and introducing the new genera and species Taxawa tesnikishii.</title>
        <authorList>
            <person name="Kurbessoian T."/>
            <person name="Stajich J.E."/>
        </authorList>
    </citation>
    <scope>NUCLEOTIDE SEQUENCE</scope>
    <source>
        <strain evidence="1">JES_112</strain>
    </source>
</reference>
<protein>
    <submittedName>
        <fullName evidence="1">Uncharacterized protein</fullName>
    </submittedName>
</protein>
<proteinExistence type="predicted"/>
<name>A0ACC2ZWZ8_9EURO</name>
<sequence>MSTSYYKRLADKQHSCKRCPDIRFDRLARGKSQSHWKYSLENHVKTELLDVDENDWTSLKAELDSVPRKSVKNREHERKATPNVINSSASMSEVNEHTRTYALETHQSTVAGTFVENEDTDVQQDASQPHNPSHAANPARLDTEMLHDYHGSDFETAESTGFPNDPAPPVFDPINADEGSVNMVRFLQAKNAMLEACLSGWQREAEALRTSNMDKDNQIRALYDEIPIFFDEGPGFLLERHLGKAQFGSTSLVTSVNDGQLYVRKEEFTPTKTTLKDGSFRSVREVANALAVSHIDGVVKLKGWIQYINNTTGERFMVTYWNFCNAGTMHELFTQLKQNNIRISEVWVAQWFVTMVDTILALHSAGLTHNDAHQNNWFFHHHPDAQHPYEVILGDFDQCKRKSEDSKWQRNCRQGFLFVLKDIIPFFGLERDQYGEISRTAGCVCSNLMLAILRLFDKVLWQNLIGVEVLHQRAQEICDATKARVVQADHERSNLLLPASPRLKGSSTWRHATHCINKIPGGYKCWKTAAVRHRRRVLPLVDLQPFAKDADPAFEPLATGDWIDAVAEARYGVQRPG</sequence>
<accession>A0ACC2ZWZ8</accession>
<dbReference type="EMBL" id="JAPDRQ010000215">
    <property type="protein sequence ID" value="KAJ9652130.1"/>
    <property type="molecule type" value="Genomic_DNA"/>
</dbReference>
<comment type="caution">
    <text evidence="1">The sequence shown here is derived from an EMBL/GenBank/DDBJ whole genome shotgun (WGS) entry which is preliminary data.</text>
</comment>
<organism evidence="1 2">
    <name type="scientific">Neophaeococcomyces mojaviensis</name>
    <dbReference type="NCBI Taxonomy" id="3383035"/>
    <lineage>
        <taxon>Eukaryota</taxon>
        <taxon>Fungi</taxon>
        <taxon>Dikarya</taxon>
        <taxon>Ascomycota</taxon>
        <taxon>Pezizomycotina</taxon>
        <taxon>Eurotiomycetes</taxon>
        <taxon>Chaetothyriomycetidae</taxon>
        <taxon>Chaetothyriales</taxon>
        <taxon>Chaetothyriales incertae sedis</taxon>
        <taxon>Neophaeococcomyces</taxon>
    </lineage>
</organism>
<gene>
    <name evidence="1" type="ORF">H2198_008612</name>
</gene>